<proteinExistence type="predicted"/>
<evidence type="ECO:0000313" key="1">
    <source>
        <dbReference type="EMBL" id="CAD8336235.1"/>
    </source>
</evidence>
<gene>
    <name evidence="1" type="ORF">CAUS1442_LOCUS8363</name>
</gene>
<accession>A0A7R9ZNR5</accession>
<sequence>MEMQKARTPMAFGGAPAARKKVSTNLFARKAMRMSAPAISSYQAAMPEVPMEPSAAPPPLFAETGVQQQITSLDQTQQMATDANASVDITADAREGTGETGGSEPSSTQIDFTLIPKMLDDSMEKYDPDNALRSTIIKTSASWTRKRKASLLTKAESSVLTSSEIKTEKDKAFDLLDALSRSGSLSIDCSSLHVLVCVTHCFENDVMGTVIQDNVNPIEKMERSTLLIGSAIHGVPAHNLVTDAGGNLNRLRSSFPLLLSDGVTRT</sequence>
<protein>
    <submittedName>
        <fullName evidence="1">Uncharacterized protein</fullName>
    </submittedName>
</protein>
<dbReference type="AlphaFoldDB" id="A0A7R9ZNR5"/>
<organism evidence="1">
    <name type="scientific">Craspedostauros australis</name>
    <dbReference type="NCBI Taxonomy" id="1486917"/>
    <lineage>
        <taxon>Eukaryota</taxon>
        <taxon>Sar</taxon>
        <taxon>Stramenopiles</taxon>
        <taxon>Ochrophyta</taxon>
        <taxon>Bacillariophyta</taxon>
        <taxon>Bacillariophyceae</taxon>
        <taxon>Bacillariophycidae</taxon>
        <taxon>Naviculales</taxon>
        <taxon>Naviculaceae</taxon>
        <taxon>Craspedostauros</taxon>
    </lineage>
</organism>
<dbReference type="EMBL" id="HBEF01013340">
    <property type="protein sequence ID" value="CAD8336235.1"/>
    <property type="molecule type" value="Transcribed_RNA"/>
</dbReference>
<name>A0A7R9ZNR5_9STRA</name>
<reference evidence="1" key="1">
    <citation type="submission" date="2021-01" db="EMBL/GenBank/DDBJ databases">
        <authorList>
            <person name="Corre E."/>
            <person name="Pelletier E."/>
            <person name="Niang G."/>
            <person name="Scheremetjew M."/>
            <person name="Finn R."/>
            <person name="Kale V."/>
            <person name="Holt S."/>
            <person name="Cochrane G."/>
            <person name="Meng A."/>
            <person name="Brown T."/>
            <person name="Cohen L."/>
        </authorList>
    </citation>
    <scope>NUCLEOTIDE SEQUENCE</scope>
    <source>
        <strain evidence="1">CCMP3328</strain>
    </source>
</reference>